<feature type="domain" description="Calcineurin-like phosphoesterase" evidence="3">
    <location>
        <begin position="43"/>
        <end position="235"/>
    </location>
</feature>
<dbReference type="OrthoDB" id="5597180at2759"/>
<accession>A0A1Y1UVD1</accession>
<evidence type="ECO:0000256" key="2">
    <source>
        <dbReference type="SAM" id="SignalP"/>
    </source>
</evidence>
<comment type="caution">
    <text evidence="4">The sequence shown here is derived from an EMBL/GenBank/DDBJ whole genome shotgun (WGS) entry which is preliminary data.</text>
</comment>
<dbReference type="Pfam" id="PF00149">
    <property type="entry name" value="Metallophos"/>
    <property type="match status" value="1"/>
</dbReference>
<keyword evidence="2" id="KW-0732">Signal</keyword>
<reference evidence="4 5" key="1">
    <citation type="submission" date="2016-08" db="EMBL/GenBank/DDBJ databases">
        <title>Genomes of anaerobic fungi encode conserved fungal cellulosomes for biomass hydrolysis.</title>
        <authorList>
            <consortium name="DOE Joint Genome Institute"/>
            <person name="Haitjema C.H."/>
            <person name="Gilmore S.P."/>
            <person name="Henske J.K."/>
            <person name="Solomon K.V."/>
            <person name="De Groot R."/>
            <person name="Kuo A."/>
            <person name="Mondo S.J."/>
            <person name="Salamov A.A."/>
            <person name="Labutti K."/>
            <person name="Zhao Z."/>
            <person name="Chiniquy J."/>
            <person name="Barry K."/>
            <person name="Brewer H.M."/>
            <person name="Purvine S.O."/>
            <person name="Wright A.T."/>
            <person name="Boxma B."/>
            <person name="Van Alen T."/>
            <person name="Hackstein J.H."/>
            <person name="Baker S.E."/>
            <person name="Grigoriev I.V."/>
            <person name="O'Malley M.A."/>
        </authorList>
    </citation>
    <scope>NUCLEOTIDE SEQUENCE [LARGE SCALE GENOMIC DNA]</scope>
    <source>
        <strain evidence="5">finn</strain>
    </source>
</reference>
<keyword evidence="1" id="KW-0812">Transmembrane</keyword>
<name>A0A1Y1UVD1_9FUNG</name>
<keyword evidence="5" id="KW-1185">Reference proteome</keyword>
<dbReference type="EMBL" id="MCFH01000073">
    <property type="protein sequence ID" value="ORX41998.1"/>
    <property type="molecule type" value="Genomic_DNA"/>
</dbReference>
<evidence type="ECO:0000259" key="3">
    <source>
        <dbReference type="Pfam" id="PF00149"/>
    </source>
</evidence>
<keyword evidence="1" id="KW-1133">Transmembrane helix</keyword>
<evidence type="ECO:0000313" key="5">
    <source>
        <dbReference type="Proteomes" id="UP000193719"/>
    </source>
</evidence>
<dbReference type="AlphaFoldDB" id="A0A1Y1UVD1"/>
<dbReference type="SUPFAM" id="SSF56300">
    <property type="entry name" value="Metallo-dependent phosphatases"/>
    <property type="match status" value="1"/>
</dbReference>
<evidence type="ECO:0000313" key="4">
    <source>
        <dbReference type="EMBL" id="ORX41998.1"/>
    </source>
</evidence>
<keyword evidence="1" id="KW-0472">Membrane</keyword>
<feature type="transmembrane region" description="Helical" evidence="1">
    <location>
        <begin position="417"/>
        <end position="437"/>
    </location>
</feature>
<protein>
    <recommendedName>
        <fullName evidence="3">Calcineurin-like phosphoesterase domain-containing protein</fullName>
    </recommendedName>
</protein>
<gene>
    <name evidence="4" type="ORF">BCR36DRAFT_363247</name>
</gene>
<reference evidence="4 5" key="2">
    <citation type="submission" date="2016-08" db="EMBL/GenBank/DDBJ databases">
        <title>Pervasive Adenine N6-methylation of Active Genes in Fungi.</title>
        <authorList>
            <consortium name="DOE Joint Genome Institute"/>
            <person name="Mondo S.J."/>
            <person name="Dannebaum R.O."/>
            <person name="Kuo R.C."/>
            <person name="Labutti K."/>
            <person name="Haridas S."/>
            <person name="Kuo A."/>
            <person name="Salamov A."/>
            <person name="Ahrendt S.R."/>
            <person name="Lipzen A."/>
            <person name="Sullivan W."/>
            <person name="Andreopoulos W.B."/>
            <person name="Clum A."/>
            <person name="Lindquist E."/>
            <person name="Daum C."/>
            <person name="Ramamoorthy G.K."/>
            <person name="Gryganskyi A."/>
            <person name="Culley D."/>
            <person name="Magnuson J.K."/>
            <person name="James T.Y."/>
            <person name="O'Malley M.A."/>
            <person name="Stajich J.E."/>
            <person name="Spatafora J.W."/>
            <person name="Visel A."/>
            <person name="Grigoriev I.V."/>
        </authorList>
    </citation>
    <scope>NUCLEOTIDE SEQUENCE [LARGE SCALE GENOMIC DNA]</scope>
    <source>
        <strain evidence="5">finn</strain>
    </source>
</reference>
<dbReference type="InterPro" id="IPR004843">
    <property type="entry name" value="Calcineurin-like_PHP"/>
</dbReference>
<sequence length="545" mass="62912">MKLNIKFILSCLLITTHQINKTNSQAITEEQLNSYRYGADEFKLAIIGDSGTEREAREVMQLTTFDAILHLGDFDYNCNADKYFTKILDSNRKYQFMGVIGNHDARSQCGDDQADRFRSNIYNEMMSSSKNGKTKCQFSESKFMWVCVYKNMRVIGVTPGINGADKRKEQLSFLKKHLENAKEDWKICAWHFYDKYYHTGKYQQYGNIVSDDGESFYDYCKEHGAIVFSAHDHVYARTRVMSRFSTPKIDKYDGKTGGDIAQIRNGATINILNGAGGFEMYIEQGEQKSYSHWQKKYALGEHKENEKRFGGLFCNFNVGGNNKKAYCEFLRINSSNKVFDTFTIYQNENPDTVSYTQIDEDFRNRKIMSYKTTNHLIQSTNTNDNNNVTNNLMNNNNDEMNNVNSNMNKSKKPLSNILIGGGVCVTLVVLAAGLFLIKRNKKTNGMNNVPEIVINSPKEDKNSYRLDDKFTPLPIPSFCRENYQTSMDDFSKYHTDKSNTIHDLPLVTKKQDLYHYNHNNEDFNYSASKTNGYHGYNHHHNNKYL</sequence>
<organism evidence="4 5">
    <name type="scientific">Piromyces finnis</name>
    <dbReference type="NCBI Taxonomy" id="1754191"/>
    <lineage>
        <taxon>Eukaryota</taxon>
        <taxon>Fungi</taxon>
        <taxon>Fungi incertae sedis</taxon>
        <taxon>Chytridiomycota</taxon>
        <taxon>Chytridiomycota incertae sedis</taxon>
        <taxon>Neocallimastigomycetes</taxon>
        <taxon>Neocallimastigales</taxon>
        <taxon>Neocallimastigaceae</taxon>
        <taxon>Piromyces</taxon>
    </lineage>
</organism>
<dbReference type="GO" id="GO:0016787">
    <property type="term" value="F:hydrolase activity"/>
    <property type="evidence" value="ECO:0007669"/>
    <property type="project" value="InterPro"/>
</dbReference>
<feature type="chain" id="PRO_5012101368" description="Calcineurin-like phosphoesterase domain-containing protein" evidence="2">
    <location>
        <begin position="25"/>
        <end position="545"/>
    </location>
</feature>
<dbReference type="Proteomes" id="UP000193719">
    <property type="component" value="Unassembled WGS sequence"/>
</dbReference>
<proteinExistence type="predicted"/>
<evidence type="ECO:0000256" key="1">
    <source>
        <dbReference type="SAM" id="Phobius"/>
    </source>
</evidence>
<dbReference type="InterPro" id="IPR029052">
    <property type="entry name" value="Metallo-depent_PP-like"/>
</dbReference>
<feature type="signal peptide" evidence="2">
    <location>
        <begin position="1"/>
        <end position="24"/>
    </location>
</feature>
<dbReference type="Gene3D" id="3.60.21.10">
    <property type="match status" value="1"/>
</dbReference>